<gene>
    <name evidence="1" type="ORF">BDY19DRAFT_914699</name>
</gene>
<keyword evidence="2" id="KW-1185">Reference proteome</keyword>
<organism evidence="1 2">
    <name type="scientific">Irpex rosettiformis</name>
    <dbReference type="NCBI Taxonomy" id="378272"/>
    <lineage>
        <taxon>Eukaryota</taxon>
        <taxon>Fungi</taxon>
        <taxon>Dikarya</taxon>
        <taxon>Basidiomycota</taxon>
        <taxon>Agaricomycotina</taxon>
        <taxon>Agaricomycetes</taxon>
        <taxon>Polyporales</taxon>
        <taxon>Irpicaceae</taxon>
        <taxon>Irpex</taxon>
    </lineage>
</organism>
<evidence type="ECO:0000313" key="1">
    <source>
        <dbReference type="EMBL" id="KAI0094804.1"/>
    </source>
</evidence>
<accession>A0ACB8UK94</accession>
<dbReference type="EMBL" id="MU274900">
    <property type="protein sequence ID" value="KAI0094804.1"/>
    <property type="molecule type" value="Genomic_DNA"/>
</dbReference>
<sequence length="424" mass="47511">MKASQRRYSAAQSVRAAINAAVYQSITEGSHQIDPPKLSPELWDYVSIQAPENRAESERLEFLGDALMDACIAIELYKTIPDGNPHKYTEIRSIVHSNFTFSHIVHKMGLRLTADTKSIGDIFETMIGAYYTEKGFHALHDWMKRSFEPILGAAALAFDQFQIQKTRSGPSIVHPTPVPGSSDFPRDGQNVSPERGKGKRRFSESVVNTSAPTSREDTSASLRQSAFSSIDERSSRIALVSHSSHGDHRTISASQSHDSDLEDNSSESYDSDLEDSGDLPDFWEERHLPDGTTYYIDHTTRSTSWERPRRQSTKREKYSVTESEAAWTARLVAPLPPIPPLAEKEEENTTSQAPVVGNDRPGGPFHPPVIAELLRDGYILEDRSRDEENHRSFFATIPEFCEEVQADDGRTYYIDHPASTILRG</sequence>
<protein>
    <submittedName>
        <fullName evidence="1">Uncharacterized protein</fullName>
    </submittedName>
</protein>
<name>A0ACB8UK94_9APHY</name>
<dbReference type="Proteomes" id="UP001055072">
    <property type="component" value="Unassembled WGS sequence"/>
</dbReference>
<proteinExistence type="predicted"/>
<comment type="caution">
    <text evidence="1">The sequence shown here is derived from an EMBL/GenBank/DDBJ whole genome shotgun (WGS) entry which is preliminary data.</text>
</comment>
<reference evidence="1" key="1">
    <citation type="journal article" date="2021" name="Environ. Microbiol.">
        <title>Gene family expansions and transcriptome signatures uncover fungal adaptations to wood decay.</title>
        <authorList>
            <person name="Hage H."/>
            <person name="Miyauchi S."/>
            <person name="Viragh M."/>
            <person name="Drula E."/>
            <person name="Min B."/>
            <person name="Chaduli D."/>
            <person name="Navarro D."/>
            <person name="Favel A."/>
            <person name="Norest M."/>
            <person name="Lesage-Meessen L."/>
            <person name="Balint B."/>
            <person name="Merenyi Z."/>
            <person name="de Eugenio L."/>
            <person name="Morin E."/>
            <person name="Martinez A.T."/>
            <person name="Baldrian P."/>
            <person name="Stursova M."/>
            <person name="Martinez M.J."/>
            <person name="Novotny C."/>
            <person name="Magnuson J.K."/>
            <person name="Spatafora J.W."/>
            <person name="Maurice S."/>
            <person name="Pangilinan J."/>
            <person name="Andreopoulos W."/>
            <person name="LaButti K."/>
            <person name="Hundley H."/>
            <person name="Na H."/>
            <person name="Kuo A."/>
            <person name="Barry K."/>
            <person name="Lipzen A."/>
            <person name="Henrissat B."/>
            <person name="Riley R."/>
            <person name="Ahrendt S."/>
            <person name="Nagy L.G."/>
            <person name="Grigoriev I.V."/>
            <person name="Martin F."/>
            <person name="Rosso M.N."/>
        </authorList>
    </citation>
    <scope>NUCLEOTIDE SEQUENCE</scope>
    <source>
        <strain evidence="1">CBS 384.51</strain>
    </source>
</reference>
<evidence type="ECO:0000313" key="2">
    <source>
        <dbReference type="Proteomes" id="UP001055072"/>
    </source>
</evidence>